<dbReference type="Gene3D" id="1.20.58.290">
    <property type="entry name" value="Hypothetical membrane protein ta0354_69_121"/>
    <property type="match status" value="1"/>
</dbReference>
<organism evidence="3 4">
    <name type="scientific">Methanooceanicella nereidis</name>
    <dbReference type="NCBI Taxonomy" id="2052831"/>
    <lineage>
        <taxon>Archaea</taxon>
        <taxon>Methanobacteriati</taxon>
        <taxon>Methanobacteriota</taxon>
        <taxon>Stenosarchaea group</taxon>
        <taxon>Methanomicrobia</taxon>
        <taxon>Methanocellales</taxon>
        <taxon>Methanocellaceae</taxon>
        <taxon>Methanooceanicella</taxon>
    </lineage>
</organism>
<protein>
    <submittedName>
        <fullName evidence="3">DUF447 domain-containing protein</fullName>
    </submittedName>
</protein>
<dbReference type="SUPFAM" id="SSF50475">
    <property type="entry name" value="FMN-binding split barrel"/>
    <property type="match status" value="1"/>
</dbReference>
<keyword evidence="4" id="KW-1185">Reference proteome</keyword>
<dbReference type="AlphaFoldDB" id="A0AAP2RGD2"/>
<evidence type="ECO:0000313" key="4">
    <source>
        <dbReference type="Proteomes" id="UP001320159"/>
    </source>
</evidence>
<accession>A0AAP2RGD2</accession>
<evidence type="ECO:0000259" key="1">
    <source>
        <dbReference type="Pfam" id="PF04289"/>
    </source>
</evidence>
<dbReference type="RefSeq" id="WP_230742501.1">
    <property type="nucleotide sequence ID" value="NZ_PGCK01000010.1"/>
</dbReference>
<sequence>MSLEEMLPDGITEVIVTTISSEGIPNAAPMGIVRRGDRMVIRMYPGTRTLKNVKETGYLVANFTLDPLIYVTSAFEDLNCGFFVFEQGMLPPRLKDAFGWVYFKCKTEGVVELEPVDVKVVERRVPRFSRGFAAVIDAAILGTRMHLFKEDEARKKFHEYDVIVNKCGGSKELEAMKKLKEILGFDGHPQ</sequence>
<feature type="domain" description="DUF447" evidence="1">
    <location>
        <begin position="12"/>
        <end position="120"/>
    </location>
</feature>
<dbReference type="EMBL" id="PGCK01000010">
    <property type="protein sequence ID" value="MCD1295645.1"/>
    <property type="molecule type" value="Genomic_DNA"/>
</dbReference>
<evidence type="ECO:0000259" key="2">
    <source>
        <dbReference type="Pfam" id="PF20766"/>
    </source>
</evidence>
<dbReference type="InterPro" id="IPR016733">
    <property type="entry name" value="UCP018747"/>
</dbReference>
<dbReference type="Pfam" id="PF04289">
    <property type="entry name" value="DUF447_N"/>
    <property type="match status" value="1"/>
</dbReference>
<feature type="domain" description="DUF447" evidence="2">
    <location>
        <begin position="129"/>
        <end position="181"/>
    </location>
</feature>
<dbReference type="InterPro" id="IPR007386">
    <property type="entry name" value="DUF447_N"/>
</dbReference>
<name>A0AAP2RGD2_9EURY</name>
<reference evidence="3 4" key="1">
    <citation type="submission" date="2017-11" db="EMBL/GenBank/DDBJ databases">
        <title>Isolation and Characterization of Family Methanocellaceae Species from Potential Methane Hydrate Area Offshore Southwestern Taiwan.</title>
        <authorList>
            <person name="Zhang W.-L."/>
            <person name="Chen W.-C."/>
            <person name="Lai M.-C."/>
            <person name="Chen S.-C."/>
        </authorList>
    </citation>
    <scope>NUCLEOTIDE SEQUENCE [LARGE SCALE GENOMIC DNA]</scope>
    <source>
        <strain evidence="3 4">CWC-04</strain>
    </source>
</reference>
<dbReference type="Proteomes" id="UP001320159">
    <property type="component" value="Unassembled WGS sequence"/>
</dbReference>
<dbReference type="InterPro" id="IPR012349">
    <property type="entry name" value="Split_barrel_FMN-bd"/>
</dbReference>
<proteinExistence type="predicted"/>
<gene>
    <name evidence="3" type="ORF">CUJ83_11615</name>
</gene>
<dbReference type="Pfam" id="PF20766">
    <property type="entry name" value="DUF447_C"/>
    <property type="match status" value="1"/>
</dbReference>
<dbReference type="PIRSF" id="PIRSF018747">
    <property type="entry name" value="UCP018747"/>
    <property type="match status" value="1"/>
</dbReference>
<evidence type="ECO:0000313" key="3">
    <source>
        <dbReference type="EMBL" id="MCD1295645.1"/>
    </source>
</evidence>
<comment type="caution">
    <text evidence="3">The sequence shown here is derived from an EMBL/GenBank/DDBJ whole genome shotgun (WGS) entry which is preliminary data.</text>
</comment>
<dbReference type="InterPro" id="IPR049288">
    <property type="entry name" value="DUF447_C"/>
</dbReference>
<dbReference type="Gene3D" id="2.30.110.10">
    <property type="entry name" value="Electron Transport, Fmn-binding Protein, Chain A"/>
    <property type="match status" value="1"/>
</dbReference>